<feature type="coiled-coil region" evidence="1">
    <location>
        <begin position="7"/>
        <end position="50"/>
    </location>
</feature>
<evidence type="ECO:0000256" key="1">
    <source>
        <dbReference type="SAM" id="Coils"/>
    </source>
</evidence>
<dbReference type="RefSeq" id="WP_157090835.1">
    <property type="nucleotide sequence ID" value="NZ_JARMAB010000045.1"/>
</dbReference>
<organism evidence="2 3">
    <name type="scientific">Heyndrickxia acidicola</name>
    <dbReference type="NCBI Taxonomy" id="209389"/>
    <lineage>
        <taxon>Bacteria</taxon>
        <taxon>Bacillati</taxon>
        <taxon>Bacillota</taxon>
        <taxon>Bacilli</taxon>
        <taxon>Bacillales</taxon>
        <taxon>Bacillaceae</taxon>
        <taxon>Heyndrickxia</taxon>
    </lineage>
</organism>
<sequence>MNQDIELTMFINELHRLQEELKKVRSESLKKELQKDIRLFMEVIEEVKIRMQETT</sequence>
<proteinExistence type="predicted"/>
<protein>
    <submittedName>
        <fullName evidence="2">Uncharacterized protein</fullName>
    </submittedName>
</protein>
<name>A0ABU6MSF4_9BACI</name>
<comment type="caution">
    <text evidence="2">The sequence shown here is derived from an EMBL/GenBank/DDBJ whole genome shotgun (WGS) entry which is preliminary data.</text>
</comment>
<keyword evidence="3" id="KW-1185">Reference proteome</keyword>
<reference evidence="2 3" key="1">
    <citation type="submission" date="2023-03" db="EMBL/GenBank/DDBJ databases">
        <title>Bacillus Genome Sequencing.</title>
        <authorList>
            <person name="Dunlap C."/>
        </authorList>
    </citation>
    <scope>NUCLEOTIDE SEQUENCE [LARGE SCALE GENOMIC DNA]</scope>
    <source>
        <strain evidence="2 3">B-23453</strain>
    </source>
</reference>
<keyword evidence="1" id="KW-0175">Coiled coil</keyword>
<dbReference type="EMBL" id="JARMAB010000045">
    <property type="protein sequence ID" value="MED1205965.1"/>
    <property type="molecule type" value="Genomic_DNA"/>
</dbReference>
<dbReference type="Proteomes" id="UP001341444">
    <property type="component" value="Unassembled WGS sequence"/>
</dbReference>
<accession>A0ABU6MSF4</accession>
<evidence type="ECO:0000313" key="2">
    <source>
        <dbReference type="EMBL" id="MED1205965.1"/>
    </source>
</evidence>
<gene>
    <name evidence="2" type="ORF">P4T90_23315</name>
</gene>
<evidence type="ECO:0000313" key="3">
    <source>
        <dbReference type="Proteomes" id="UP001341444"/>
    </source>
</evidence>